<evidence type="ECO:0000313" key="1">
    <source>
        <dbReference type="EMBL" id="HHE32609.1"/>
    </source>
</evidence>
<name>A0A7C5DEY1_9CHLB</name>
<reference evidence="1" key="1">
    <citation type="journal article" date="2020" name="mSystems">
        <title>Genome- and Community-Level Interaction Insights into Carbon Utilization and Element Cycling Functions of Hydrothermarchaeota in Hydrothermal Sediment.</title>
        <authorList>
            <person name="Zhou Z."/>
            <person name="Liu Y."/>
            <person name="Xu W."/>
            <person name="Pan J."/>
            <person name="Luo Z.H."/>
            <person name="Li M."/>
        </authorList>
    </citation>
    <scope>NUCLEOTIDE SEQUENCE [LARGE SCALE GENOMIC DNA]</scope>
    <source>
        <strain evidence="1">HyVt-633</strain>
    </source>
</reference>
<organism evidence="1">
    <name type="scientific">Chlorobaculum parvum</name>
    <dbReference type="NCBI Taxonomy" id="274539"/>
    <lineage>
        <taxon>Bacteria</taxon>
        <taxon>Pseudomonadati</taxon>
        <taxon>Chlorobiota</taxon>
        <taxon>Chlorobiia</taxon>
        <taxon>Chlorobiales</taxon>
        <taxon>Chlorobiaceae</taxon>
        <taxon>Chlorobaculum</taxon>
    </lineage>
</organism>
<comment type="caution">
    <text evidence="1">The sequence shown here is derived from an EMBL/GenBank/DDBJ whole genome shotgun (WGS) entry which is preliminary data.</text>
</comment>
<sequence>NLFMEFRVVRPSKLKPYDQVCEELNGRGVASIEIEALSISLRPIHQIVEAAIEGFIEKADAKSAKPEKLAAAFGKACQTLLEAVAERFSEIMEQSLTQPNDIAERAAASCLNALNCHAQLKKAENIKRIHSSLGIGEKNVDGFLPLVKTLIALESMQEMLRANELLQQQLIDQWMLDETLEKVMAGKSGDWPVNSSEAVDLISCLLARRTAPGCDATPDEQLMASIRTLHESGDRHFRVFMQVQYLHGKEWFRERQLMLLASWIMLHERIQDDRQSEKNDDTAAEQAVLQTWLEAIDKLEMDAFVSGYEMGALLKPSTHNQ</sequence>
<feature type="non-terminal residue" evidence="1">
    <location>
        <position position="1"/>
    </location>
</feature>
<protein>
    <submittedName>
        <fullName evidence="1">Alpha-amylase</fullName>
    </submittedName>
</protein>
<gene>
    <name evidence="1" type="ORF">ENL07_08325</name>
</gene>
<dbReference type="AlphaFoldDB" id="A0A7C5DEY1"/>
<proteinExistence type="predicted"/>
<dbReference type="Proteomes" id="UP000886058">
    <property type="component" value="Unassembled WGS sequence"/>
</dbReference>
<dbReference type="EMBL" id="DRSQ01000170">
    <property type="protein sequence ID" value="HHE32609.1"/>
    <property type="molecule type" value="Genomic_DNA"/>
</dbReference>
<accession>A0A7C5DEY1</accession>